<dbReference type="RefSeq" id="XP_040757494.1">
    <property type="nucleotide sequence ID" value="XM_040910330.1"/>
</dbReference>
<keyword evidence="2" id="KW-1133">Transmembrane helix</keyword>
<dbReference type="OrthoDB" id="2562493at2759"/>
<dbReference type="Proteomes" id="UP000076871">
    <property type="component" value="Unassembled WGS sequence"/>
</dbReference>
<proteinExistence type="predicted"/>
<feature type="domain" description="DUF6534" evidence="3">
    <location>
        <begin position="168"/>
        <end position="254"/>
    </location>
</feature>
<dbReference type="AlphaFoldDB" id="A0A165AVN4"/>
<dbReference type="EMBL" id="KV427720">
    <property type="protein sequence ID" value="KZS99753.1"/>
    <property type="molecule type" value="Genomic_DNA"/>
</dbReference>
<keyword evidence="2" id="KW-0812">Transmembrane</keyword>
<feature type="transmembrane region" description="Helical" evidence="2">
    <location>
        <begin position="12"/>
        <end position="30"/>
    </location>
</feature>
<dbReference type="PANTHER" id="PTHR40465:SF1">
    <property type="entry name" value="DUF6534 DOMAIN-CONTAINING PROTEIN"/>
    <property type="match status" value="1"/>
</dbReference>
<feature type="transmembrane region" description="Helical" evidence="2">
    <location>
        <begin position="162"/>
        <end position="183"/>
    </location>
</feature>
<keyword evidence="2" id="KW-0472">Membrane</keyword>
<feature type="compositionally biased region" description="Basic and acidic residues" evidence="1">
    <location>
        <begin position="303"/>
        <end position="321"/>
    </location>
</feature>
<evidence type="ECO:0000256" key="1">
    <source>
        <dbReference type="SAM" id="MobiDB-lite"/>
    </source>
</evidence>
<evidence type="ECO:0000259" key="3">
    <source>
        <dbReference type="Pfam" id="PF20152"/>
    </source>
</evidence>
<reference evidence="4 5" key="1">
    <citation type="journal article" date="2016" name="Mol. Biol. Evol.">
        <title>Comparative Genomics of Early-Diverging Mushroom-Forming Fungi Provides Insights into the Origins of Lignocellulose Decay Capabilities.</title>
        <authorList>
            <person name="Nagy L.G."/>
            <person name="Riley R."/>
            <person name="Tritt A."/>
            <person name="Adam C."/>
            <person name="Daum C."/>
            <person name="Floudas D."/>
            <person name="Sun H."/>
            <person name="Yadav J.S."/>
            <person name="Pangilinan J."/>
            <person name="Larsson K.H."/>
            <person name="Matsuura K."/>
            <person name="Barry K."/>
            <person name="Labutti K."/>
            <person name="Kuo R."/>
            <person name="Ohm R.A."/>
            <person name="Bhattacharya S.S."/>
            <person name="Shirouzu T."/>
            <person name="Yoshinaga Y."/>
            <person name="Martin F.M."/>
            <person name="Grigoriev I.V."/>
            <person name="Hibbett D.S."/>
        </authorList>
    </citation>
    <scope>NUCLEOTIDE SEQUENCE [LARGE SCALE GENOMIC DNA]</scope>
    <source>
        <strain evidence="4 5">93-53</strain>
    </source>
</reference>
<evidence type="ECO:0000313" key="5">
    <source>
        <dbReference type="Proteomes" id="UP000076871"/>
    </source>
</evidence>
<accession>A0A165AVN4</accession>
<feature type="transmembrane region" description="Helical" evidence="2">
    <location>
        <begin position="89"/>
        <end position="109"/>
    </location>
</feature>
<feature type="transmembrane region" description="Helical" evidence="2">
    <location>
        <begin position="121"/>
        <end position="142"/>
    </location>
</feature>
<gene>
    <name evidence="4" type="ORF">LAESUDRAFT_732901</name>
</gene>
<organism evidence="4 5">
    <name type="scientific">Laetiporus sulphureus 93-53</name>
    <dbReference type="NCBI Taxonomy" id="1314785"/>
    <lineage>
        <taxon>Eukaryota</taxon>
        <taxon>Fungi</taxon>
        <taxon>Dikarya</taxon>
        <taxon>Basidiomycota</taxon>
        <taxon>Agaricomycotina</taxon>
        <taxon>Agaricomycetes</taxon>
        <taxon>Polyporales</taxon>
        <taxon>Laetiporus</taxon>
    </lineage>
</organism>
<dbReference type="PANTHER" id="PTHR40465">
    <property type="entry name" value="CHROMOSOME 1, WHOLE GENOME SHOTGUN SEQUENCE"/>
    <property type="match status" value="1"/>
</dbReference>
<dbReference type="InParanoid" id="A0A165AVN4"/>
<evidence type="ECO:0000256" key="2">
    <source>
        <dbReference type="SAM" id="Phobius"/>
    </source>
</evidence>
<feature type="region of interest" description="Disordered" evidence="1">
    <location>
        <begin position="303"/>
        <end position="339"/>
    </location>
</feature>
<evidence type="ECO:0000313" key="4">
    <source>
        <dbReference type="EMBL" id="KZS99753.1"/>
    </source>
</evidence>
<keyword evidence="5" id="KW-1185">Reference proteome</keyword>
<sequence>MDSSDSKIVYDYLGPIIIAVAINASLFGYCSIQYFQYLHSEGAGTYCDRLLVCYVCLVGGCHTAISWYMLWYYAVDNFGSPKHLEDTPWPYVTTRLFVVLVSCPIQQFFAWRVKILGTSKLLFVISSTLSISGAALIVVDTIMTLSSSESSRHMPDVDLTNVGLTIASACDLLIAFSLLYYLLKSRTGFKRTDNVILRLINTCVQTSLINAMVSSLDLAFFNAFKNANWCFIFAIPMGHVYTISLLALLTSRASLRERFGGITEINLPDTIASPFNVRQLFNNRIQPTEIRVAVEQRVELDDGTPCRRGAESPVKIKEMRKSGTSTPDAADEYDLRVVP</sequence>
<name>A0A165AVN4_9APHY</name>
<dbReference type="InterPro" id="IPR045339">
    <property type="entry name" value="DUF6534"/>
</dbReference>
<feature type="transmembrane region" description="Helical" evidence="2">
    <location>
        <begin position="195"/>
        <end position="214"/>
    </location>
</feature>
<dbReference type="Pfam" id="PF20152">
    <property type="entry name" value="DUF6534"/>
    <property type="match status" value="1"/>
</dbReference>
<protein>
    <recommendedName>
        <fullName evidence="3">DUF6534 domain-containing protein</fullName>
    </recommendedName>
</protein>
<feature type="transmembrane region" description="Helical" evidence="2">
    <location>
        <begin position="226"/>
        <end position="249"/>
    </location>
</feature>
<feature type="transmembrane region" description="Helical" evidence="2">
    <location>
        <begin position="51"/>
        <end position="69"/>
    </location>
</feature>
<dbReference type="GeneID" id="63827359"/>
<dbReference type="STRING" id="1314785.A0A165AVN4"/>